<dbReference type="Gene3D" id="3.40.50.300">
    <property type="entry name" value="P-loop containing nucleotide triphosphate hydrolases"/>
    <property type="match status" value="1"/>
</dbReference>
<keyword evidence="3" id="KW-0347">Helicase</keyword>
<evidence type="ECO:0000256" key="1">
    <source>
        <dbReference type="ARBA" id="ARBA00022801"/>
    </source>
</evidence>
<dbReference type="InterPro" id="IPR049730">
    <property type="entry name" value="SNF2/RAD54-like_C"/>
</dbReference>
<keyword evidence="1" id="KW-0378">Hydrolase</keyword>
<dbReference type="CDD" id="cd18793">
    <property type="entry name" value="SF2_C_SNF"/>
    <property type="match status" value="1"/>
</dbReference>
<dbReference type="SUPFAM" id="SSF52540">
    <property type="entry name" value="P-loop containing nucleoside triphosphate hydrolases"/>
    <property type="match status" value="1"/>
</dbReference>
<dbReference type="InterPro" id="IPR001650">
    <property type="entry name" value="Helicase_C-like"/>
</dbReference>
<dbReference type="EMBL" id="NAQF01000008">
    <property type="protein sequence ID" value="OQM57199.1"/>
    <property type="molecule type" value="Genomic_DNA"/>
</dbReference>
<evidence type="ECO:0000313" key="4">
    <source>
        <dbReference type="Proteomes" id="UP000192714"/>
    </source>
</evidence>
<protein>
    <submittedName>
        <fullName evidence="3">Helicase</fullName>
    </submittedName>
</protein>
<keyword evidence="3" id="KW-0547">Nucleotide-binding</keyword>
<dbReference type="PROSITE" id="PS51194">
    <property type="entry name" value="HELICASE_CTER"/>
    <property type="match status" value="1"/>
</dbReference>
<accession>A0AB73NWI2</accession>
<evidence type="ECO:0000259" key="2">
    <source>
        <dbReference type="PROSITE" id="PS51194"/>
    </source>
</evidence>
<gene>
    <name evidence="3" type="ORF">B5789_1631</name>
</gene>
<reference evidence="3 4" key="1">
    <citation type="submission" date="2017-03" db="EMBL/GenBank/DDBJ databases">
        <title>Maternal inheritance of bifidobacteria.</title>
        <authorList>
            <person name="Lugli G.A."/>
            <person name="Duranti S."/>
            <person name="Milani C."/>
            <person name="Mancabelli L."/>
        </authorList>
    </citation>
    <scope>NUCLEOTIDE SEQUENCE [LARGE SCALE GENOMIC DNA]</scope>
    <source>
        <strain evidence="3 4">1892B</strain>
    </source>
</reference>
<keyword evidence="3" id="KW-0067">ATP-binding</keyword>
<organism evidence="3 4">
    <name type="scientific">Bifidobacterium adolescentis</name>
    <dbReference type="NCBI Taxonomy" id="1680"/>
    <lineage>
        <taxon>Bacteria</taxon>
        <taxon>Bacillati</taxon>
        <taxon>Actinomycetota</taxon>
        <taxon>Actinomycetes</taxon>
        <taxon>Bifidobacteriales</taxon>
        <taxon>Bifidobacteriaceae</taxon>
        <taxon>Bifidobacterium</taxon>
    </lineage>
</organism>
<feature type="domain" description="Helicase C-terminal" evidence="2">
    <location>
        <begin position="5"/>
        <end position="174"/>
    </location>
</feature>
<dbReference type="Proteomes" id="UP000192714">
    <property type="component" value="Unassembled WGS sequence"/>
</dbReference>
<name>A0AB73NWI2_BIFAD</name>
<dbReference type="GO" id="GO:0016787">
    <property type="term" value="F:hydrolase activity"/>
    <property type="evidence" value="ECO:0007669"/>
    <property type="project" value="UniProtKB-KW"/>
</dbReference>
<dbReference type="InterPro" id="IPR027417">
    <property type="entry name" value="P-loop_NTPase"/>
</dbReference>
<dbReference type="Pfam" id="PF00271">
    <property type="entry name" value="Helicase_C"/>
    <property type="match status" value="1"/>
</dbReference>
<comment type="caution">
    <text evidence="3">The sequence shown here is derived from an EMBL/GenBank/DDBJ whole genome shotgun (WGS) entry which is preliminary data.</text>
</comment>
<dbReference type="AlphaFoldDB" id="A0AB73NWI2"/>
<proteinExistence type="predicted"/>
<sequence>MKSPKFEEGLKLIRDLVNQGKKVIVWGLFVNTLQKISSRLDDSDIDNRLIYGETPVDVRKDFIADFRNPNGPAVLVSNPQTLGESVSLQDVVHDAVYFEFNFNLTYMLQSRDRIHRLGLPDGQYTRYHIMETINDPTEYGFIDSRVYKRLKYKERRMREAIDGDVLKPEVTDDLLADVRSIIENERRSIAKAHAKTVNVEIE</sequence>
<evidence type="ECO:0000313" key="3">
    <source>
        <dbReference type="EMBL" id="OQM57199.1"/>
    </source>
</evidence>
<dbReference type="GO" id="GO:0004386">
    <property type="term" value="F:helicase activity"/>
    <property type="evidence" value="ECO:0007669"/>
    <property type="project" value="UniProtKB-KW"/>
</dbReference>